<name>A0ABP1R4I4_9HEXA</name>
<evidence type="ECO:0000313" key="2">
    <source>
        <dbReference type="EMBL" id="CAL8119780.1"/>
    </source>
</evidence>
<dbReference type="Proteomes" id="UP001642540">
    <property type="component" value="Unassembled WGS sequence"/>
</dbReference>
<sequence>MSVTGLNAKRSKTEAELSMEIEDSDLELDLDLNPEDKETEDLEKLTTDEICRKFLPLIPQIDKKLDKTNLALKKQNEKIKHLNREVVVLKQEMAELKTQNEKLHNMVNYNNLVFSGLKENEDWSAEKDYPKIMSIFKEKLGFEPVIDKIDRLGPRKDGVHTKPRLLKVKFQFGRDRDFILKNKKRLGHPYYVSTDRTPEQRTKVSKLVKNAKIAKEQGKDVDILWKTKQLKINGSVYNVDGEFISPVLSNNK</sequence>
<evidence type="ECO:0000313" key="3">
    <source>
        <dbReference type="Proteomes" id="UP001642540"/>
    </source>
</evidence>
<reference evidence="2 3" key="1">
    <citation type="submission" date="2024-08" db="EMBL/GenBank/DDBJ databases">
        <authorList>
            <person name="Cucini C."/>
            <person name="Frati F."/>
        </authorList>
    </citation>
    <scope>NUCLEOTIDE SEQUENCE [LARGE SCALE GENOMIC DNA]</scope>
</reference>
<comment type="caution">
    <text evidence="2">The sequence shown here is derived from an EMBL/GenBank/DDBJ whole genome shotgun (WGS) entry which is preliminary data.</text>
</comment>
<dbReference type="EMBL" id="CAXLJM020000061">
    <property type="protein sequence ID" value="CAL8119780.1"/>
    <property type="molecule type" value="Genomic_DNA"/>
</dbReference>
<keyword evidence="3" id="KW-1185">Reference proteome</keyword>
<gene>
    <name evidence="2" type="ORF">ODALV1_LOCUS18717</name>
</gene>
<keyword evidence="1" id="KW-0175">Coiled coil</keyword>
<organism evidence="2 3">
    <name type="scientific">Orchesella dallaii</name>
    <dbReference type="NCBI Taxonomy" id="48710"/>
    <lineage>
        <taxon>Eukaryota</taxon>
        <taxon>Metazoa</taxon>
        <taxon>Ecdysozoa</taxon>
        <taxon>Arthropoda</taxon>
        <taxon>Hexapoda</taxon>
        <taxon>Collembola</taxon>
        <taxon>Entomobryomorpha</taxon>
        <taxon>Entomobryoidea</taxon>
        <taxon>Orchesellidae</taxon>
        <taxon>Orchesellinae</taxon>
        <taxon>Orchesella</taxon>
    </lineage>
</organism>
<proteinExistence type="predicted"/>
<evidence type="ECO:0000256" key="1">
    <source>
        <dbReference type="SAM" id="Coils"/>
    </source>
</evidence>
<feature type="coiled-coil region" evidence="1">
    <location>
        <begin position="65"/>
        <end position="106"/>
    </location>
</feature>
<protein>
    <submittedName>
        <fullName evidence="2">Uncharacterized protein</fullName>
    </submittedName>
</protein>
<accession>A0ABP1R4I4</accession>
<dbReference type="Gene3D" id="3.30.70.1820">
    <property type="entry name" value="L1 transposable element, RRM domain"/>
    <property type="match status" value="1"/>
</dbReference>